<protein>
    <recommendedName>
        <fullName evidence="3">Tick transposon</fullName>
    </recommendedName>
</protein>
<accession>A0AAQ4E2P9</accession>
<comment type="caution">
    <text evidence="1">The sequence shown here is derived from an EMBL/GenBank/DDBJ whole genome shotgun (WGS) entry which is preliminary data.</text>
</comment>
<proteinExistence type="predicted"/>
<evidence type="ECO:0008006" key="3">
    <source>
        <dbReference type="Google" id="ProtNLM"/>
    </source>
</evidence>
<organism evidence="1 2">
    <name type="scientific">Amblyomma americanum</name>
    <name type="common">Lone star tick</name>
    <dbReference type="NCBI Taxonomy" id="6943"/>
    <lineage>
        <taxon>Eukaryota</taxon>
        <taxon>Metazoa</taxon>
        <taxon>Ecdysozoa</taxon>
        <taxon>Arthropoda</taxon>
        <taxon>Chelicerata</taxon>
        <taxon>Arachnida</taxon>
        <taxon>Acari</taxon>
        <taxon>Parasitiformes</taxon>
        <taxon>Ixodida</taxon>
        <taxon>Ixodoidea</taxon>
        <taxon>Ixodidae</taxon>
        <taxon>Amblyomminae</taxon>
        <taxon>Amblyomma</taxon>
    </lineage>
</organism>
<dbReference type="PANTHER" id="PTHR19446">
    <property type="entry name" value="REVERSE TRANSCRIPTASES"/>
    <property type="match status" value="1"/>
</dbReference>
<sequence length="149" mass="17054">MQRLVHNSKESDEEILEAVKKKCYGTDKPQEYQGEYQGEENPYLDRPITNEEVYAAIRAITRNTAAGADKIRNSLIRNLSVEAVMQLTDYLNTLWTEGTLPRDWKHAEVVMIPSQARKLEINNLRPISLTSCLGKLFESHHKNTTIPGR</sequence>
<evidence type="ECO:0000313" key="1">
    <source>
        <dbReference type="EMBL" id="KAK8768984.1"/>
    </source>
</evidence>
<dbReference type="EMBL" id="JARKHS020023238">
    <property type="protein sequence ID" value="KAK8768984.1"/>
    <property type="molecule type" value="Genomic_DNA"/>
</dbReference>
<dbReference type="AlphaFoldDB" id="A0AAQ4E2P9"/>
<evidence type="ECO:0000313" key="2">
    <source>
        <dbReference type="Proteomes" id="UP001321473"/>
    </source>
</evidence>
<name>A0AAQ4E2P9_AMBAM</name>
<reference evidence="1 2" key="1">
    <citation type="journal article" date="2023" name="Arcadia Sci">
        <title>De novo assembly of a long-read Amblyomma americanum tick genome.</title>
        <authorList>
            <person name="Chou S."/>
            <person name="Poskanzer K.E."/>
            <person name="Rollins M."/>
            <person name="Thuy-Boun P.S."/>
        </authorList>
    </citation>
    <scope>NUCLEOTIDE SEQUENCE [LARGE SCALE GENOMIC DNA]</scope>
    <source>
        <strain evidence="1">F_SG_1</strain>
        <tissue evidence="1">Salivary glands</tissue>
    </source>
</reference>
<keyword evidence="2" id="KW-1185">Reference proteome</keyword>
<gene>
    <name evidence="1" type="ORF">V5799_014550</name>
</gene>
<dbReference type="Proteomes" id="UP001321473">
    <property type="component" value="Unassembled WGS sequence"/>
</dbReference>